<evidence type="ECO:0000256" key="2">
    <source>
        <dbReference type="ARBA" id="ARBA00023125"/>
    </source>
</evidence>
<dbReference type="STRING" id="31958.SD37_26220"/>
<accession>A0A193C2R4</accession>
<keyword evidence="3" id="KW-0804">Transcription</keyword>
<name>A0A193C2R4_AMYOR</name>
<evidence type="ECO:0000313" key="7">
    <source>
        <dbReference type="Proteomes" id="UP000093695"/>
    </source>
</evidence>
<reference evidence="6 7" key="1">
    <citation type="journal article" date="2015" name="Genome Announc.">
        <title>Draft Genome Sequence of Norvancomycin-Producing Strain Amycolatopsis orientalis CPCC200066.</title>
        <authorList>
            <person name="Lei X."/>
            <person name="Yuan F."/>
            <person name="Shi Y."/>
            <person name="Li X."/>
            <person name="Wang L."/>
            <person name="Hong B."/>
        </authorList>
    </citation>
    <scope>NUCLEOTIDE SEQUENCE [LARGE SCALE GENOMIC DNA]</scope>
    <source>
        <strain evidence="6 7">B-37</strain>
    </source>
</reference>
<keyword evidence="1" id="KW-0805">Transcription regulation</keyword>
<dbReference type="GO" id="GO:0003700">
    <property type="term" value="F:DNA-binding transcription factor activity"/>
    <property type="evidence" value="ECO:0007669"/>
    <property type="project" value="TreeGrafter"/>
</dbReference>
<evidence type="ECO:0000313" key="6">
    <source>
        <dbReference type="EMBL" id="ANN18772.1"/>
    </source>
</evidence>
<dbReference type="GO" id="GO:0000976">
    <property type="term" value="F:transcription cis-regulatory region binding"/>
    <property type="evidence" value="ECO:0007669"/>
    <property type="project" value="TreeGrafter"/>
</dbReference>
<evidence type="ECO:0000256" key="3">
    <source>
        <dbReference type="ARBA" id="ARBA00023163"/>
    </source>
</evidence>
<dbReference type="RefSeq" id="WP_044849808.1">
    <property type="nucleotide sequence ID" value="NZ_CP016174.1"/>
</dbReference>
<dbReference type="KEGG" id="aori:SD37_26220"/>
<dbReference type="InterPro" id="IPR001647">
    <property type="entry name" value="HTH_TetR"/>
</dbReference>
<dbReference type="AlphaFoldDB" id="A0A193C2R4"/>
<evidence type="ECO:0000256" key="1">
    <source>
        <dbReference type="ARBA" id="ARBA00023015"/>
    </source>
</evidence>
<evidence type="ECO:0000259" key="5">
    <source>
        <dbReference type="PROSITE" id="PS50977"/>
    </source>
</evidence>
<dbReference type="InterPro" id="IPR050109">
    <property type="entry name" value="HTH-type_TetR-like_transc_reg"/>
</dbReference>
<dbReference type="Proteomes" id="UP000093695">
    <property type="component" value="Chromosome"/>
</dbReference>
<dbReference type="Pfam" id="PF00440">
    <property type="entry name" value="TetR_N"/>
    <property type="match status" value="1"/>
</dbReference>
<evidence type="ECO:0000256" key="4">
    <source>
        <dbReference type="PROSITE-ProRule" id="PRU00335"/>
    </source>
</evidence>
<dbReference type="PANTHER" id="PTHR30055:SF234">
    <property type="entry name" value="HTH-TYPE TRANSCRIPTIONAL REGULATOR BETI"/>
    <property type="match status" value="1"/>
</dbReference>
<dbReference type="InterPro" id="IPR009057">
    <property type="entry name" value="Homeodomain-like_sf"/>
</dbReference>
<feature type="domain" description="HTH tetR-type" evidence="5">
    <location>
        <begin position="13"/>
        <end position="73"/>
    </location>
</feature>
<keyword evidence="2 4" id="KW-0238">DNA-binding</keyword>
<dbReference type="PROSITE" id="PS50977">
    <property type="entry name" value="HTH_TETR_2"/>
    <property type="match status" value="1"/>
</dbReference>
<protein>
    <submittedName>
        <fullName evidence="6">Transcriptional regulator</fullName>
    </submittedName>
</protein>
<dbReference type="EMBL" id="CP016174">
    <property type="protein sequence ID" value="ANN18772.1"/>
    <property type="molecule type" value="Genomic_DNA"/>
</dbReference>
<dbReference type="PANTHER" id="PTHR30055">
    <property type="entry name" value="HTH-TYPE TRANSCRIPTIONAL REGULATOR RUTR"/>
    <property type="match status" value="1"/>
</dbReference>
<organism evidence="6 7">
    <name type="scientific">Amycolatopsis orientalis</name>
    <name type="common">Nocardia orientalis</name>
    <dbReference type="NCBI Taxonomy" id="31958"/>
    <lineage>
        <taxon>Bacteria</taxon>
        <taxon>Bacillati</taxon>
        <taxon>Actinomycetota</taxon>
        <taxon>Actinomycetes</taxon>
        <taxon>Pseudonocardiales</taxon>
        <taxon>Pseudonocardiaceae</taxon>
        <taxon>Amycolatopsis</taxon>
    </lineage>
</organism>
<feature type="DNA-binding region" description="H-T-H motif" evidence="4">
    <location>
        <begin position="36"/>
        <end position="55"/>
    </location>
</feature>
<keyword evidence="7" id="KW-1185">Reference proteome</keyword>
<dbReference type="Gene3D" id="1.10.357.10">
    <property type="entry name" value="Tetracycline Repressor, domain 2"/>
    <property type="match status" value="1"/>
</dbReference>
<gene>
    <name evidence="6" type="ORF">SD37_26220</name>
</gene>
<proteinExistence type="predicted"/>
<sequence>MTVNQIGRPSKAKERIPEILRATAEVVTREGLAGVTFAKVAEVAGMQRTLVLHYFGSRDELIGAFIEHAVGAMGTEIFRRDPGLPLRERVASLFAPGAYRTHEDLVVWTELVALGARDEEVRGRLRDLWAELWLPELEALLAAHFPGASPDDVADTVYALVCLFEAHWAFSIQGVVDERRRRQAERAALLILDQLATPER</sequence>
<dbReference type="SUPFAM" id="SSF46689">
    <property type="entry name" value="Homeodomain-like"/>
    <property type="match status" value="1"/>
</dbReference>